<dbReference type="GO" id="GO:0016747">
    <property type="term" value="F:acyltransferase activity, transferring groups other than amino-acyl groups"/>
    <property type="evidence" value="ECO:0000318"/>
    <property type="project" value="GO_Central"/>
</dbReference>
<dbReference type="Gene3D" id="3.30.559.10">
    <property type="entry name" value="Chloramphenicol acetyltransferase-like domain"/>
    <property type="match status" value="2"/>
</dbReference>
<keyword evidence="2" id="KW-1185">Reference proteome</keyword>
<dbReference type="GO" id="GO:0005737">
    <property type="term" value="C:cytoplasm"/>
    <property type="evidence" value="ECO:0000318"/>
    <property type="project" value="GO_Central"/>
</dbReference>
<accession>A0A9R0IMT6</accession>
<dbReference type="KEGG" id="soe:110791798"/>
<dbReference type="PANTHER" id="PTHR31896">
    <property type="entry name" value="FAMILY REGULATORY PROTEIN, PUTATIVE (AFU_ORTHOLOGUE AFUA_3G14730)-RELATED"/>
    <property type="match status" value="1"/>
</dbReference>
<dbReference type="AlphaFoldDB" id="A0A9R0IMT6"/>
<evidence type="ECO:0000313" key="2">
    <source>
        <dbReference type="Proteomes" id="UP000813463"/>
    </source>
</evidence>
<sequence>MSSKTIKQISESFINPKIEVNETKQPYHLSPMDLYMISMHYIQKGLLFKKPSSNFDITKLVHHLKESLSLTLVHFYPLAGQLSTKLNDDRQSLVFVECNKGPGARFIHGSVDMTISDILSPTYVPVVVQSFFDHHRAVNHDGHSMSLVTVKVTELIDGVFIGCSVNHAVVDGTSFWHFWNMWSEIHSSNYEEVPLSRMPIHKRWFPEGYGPQILLPFAQVDEFVSRYEAPQIRERFFHFSAESMARLKDKANEDNNNNTNKVSSFQALSALCWRAIVRANHLPKHQLTSCKLATNNRHRLNPPLSQHYFGNCIGVINTTTTAGELLEHNLGWAASLLHHTVVNHNDKSVRDFFNKWMKSPVVYQPNKQLDCYSVRMTSSPRFDMYGNEFGLGKAVAVRSGNANKLVGSVISYEGCEGGGSLDLEICLSSGLMEALELDEEFMGVVELKK</sequence>
<reference evidence="3" key="2">
    <citation type="submission" date="2025-08" db="UniProtKB">
        <authorList>
            <consortium name="RefSeq"/>
        </authorList>
    </citation>
    <scope>IDENTIFICATION</scope>
    <source>
        <tissue evidence="3">Leaf</tissue>
    </source>
</reference>
<proteinExistence type="predicted"/>
<evidence type="ECO:0000256" key="1">
    <source>
        <dbReference type="ARBA" id="ARBA00022679"/>
    </source>
</evidence>
<dbReference type="InterPro" id="IPR023213">
    <property type="entry name" value="CAT-like_dom_sf"/>
</dbReference>
<dbReference type="InterPro" id="IPR051283">
    <property type="entry name" value="Sec_Metabolite_Acyltrans"/>
</dbReference>
<protein>
    <submittedName>
        <fullName evidence="3">Uncharacterized acetyltransferase At3g50280</fullName>
    </submittedName>
</protein>
<dbReference type="RefSeq" id="XP_021852252.1">
    <property type="nucleotide sequence ID" value="XM_021996560.2"/>
</dbReference>
<evidence type="ECO:0000313" key="3">
    <source>
        <dbReference type="RefSeq" id="XP_021852252.1"/>
    </source>
</evidence>
<dbReference type="OrthoDB" id="1862401at2759"/>
<gene>
    <name evidence="3" type="primary">LOC110791798</name>
</gene>
<dbReference type="Proteomes" id="UP000813463">
    <property type="component" value="Chromosome 6"/>
</dbReference>
<dbReference type="PANTHER" id="PTHR31896:SF12">
    <property type="entry name" value="HXXXD-TYPE ACYL-TRANSFERASE FAMILY PROTEIN"/>
    <property type="match status" value="1"/>
</dbReference>
<name>A0A9R0IMT6_SPIOL</name>
<organism evidence="2 3">
    <name type="scientific">Spinacia oleracea</name>
    <name type="common">Spinach</name>
    <dbReference type="NCBI Taxonomy" id="3562"/>
    <lineage>
        <taxon>Eukaryota</taxon>
        <taxon>Viridiplantae</taxon>
        <taxon>Streptophyta</taxon>
        <taxon>Embryophyta</taxon>
        <taxon>Tracheophyta</taxon>
        <taxon>Spermatophyta</taxon>
        <taxon>Magnoliopsida</taxon>
        <taxon>eudicotyledons</taxon>
        <taxon>Gunneridae</taxon>
        <taxon>Pentapetalae</taxon>
        <taxon>Caryophyllales</taxon>
        <taxon>Chenopodiaceae</taxon>
        <taxon>Chenopodioideae</taxon>
        <taxon>Anserineae</taxon>
        <taxon>Spinacia</taxon>
    </lineage>
</organism>
<reference evidence="2" key="1">
    <citation type="journal article" date="2021" name="Nat. Commun.">
        <title>Genomic analyses provide insights into spinach domestication and the genetic basis of agronomic traits.</title>
        <authorList>
            <person name="Cai X."/>
            <person name="Sun X."/>
            <person name="Xu C."/>
            <person name="Sun H."/>
            <person name="Wang X."/>
            <person name="Ge C."/>
            <person name="Zhang Z."/>
            <person name="Wang Q."/>
            <person name="Fei Z."/>
            <person name="Jiao C."/>
            <person name="Wang Q."/>
        </authorList>
    </citation>
    <scope>NUCLEOTIDE SEQUENCE [LARGE SCALE GENOMIC DNA]</scope>
    <source>
        <strain evidence="2">cv. Varoflay</strain>
    </source>
</reference>
<keyword evidence="1" id="KW-0808">Transferase</keyword>
<dbReference type="GeneID" id="110791798"/>
<dbReference type="Pfam" id="PF02458">
    <property type="entry name" value="Transferase"/>
    <property type="match status" value="1"/>
</dbReference>